<dbReference type="GO" id="GO:0016491">
    <property type="term" value="F:oxidoreductase activity"/>
    <property type="evidence" value="ECO:0007669"/>
    <property type="project" value="InterPro"/>
</dbReference>
<dbReference type="Pfam" id="PF03358">
    <property type="entry name" value="FMN_red"/>
    <property type="match status" value="1"/>
</dbReference>
<dbReference type="SUPFAM" id="SSF52218">
    <property type="entry name" value="Flavoproteins"/>
    <property type="match status" value="1"/>
</dbReference>
<dbReference type="InterPro" id="IPR005025">
    <property type="entry name" value="FMN_Rdtase-like_dom"/>
</dbReference>
<evidence type="ECO:0000313" key="3">
    <source>
        <dbReference type="Proteomes" id="UP000633219"/>
    </source>
</evidence>
<dbReference type="GO" id="GO:0005829">
    <property type="term" value="C:cytosol"/>
    <property type="evidence" value="ECO:0007669"/>
    <property type="project" value="TreeGrafter"/>
</dbReference>
<proteinExistence type="predicted"/>
<reference evidence="2" key="1">
    <citation type="submission" date="2021-01" db="EMBL/GenBank/DDBJ databases">
        <title>Rhizobium sp. strain KVB221 16S ribosomal RNA gene Genome sequencing and assembly.</title>
        <authorList>
            <person name="Kang M."/>
        </authorList>
    </citation>
    <scope>NUCLEOTIDE SEQUENCE</scope>
    <source>
        <strain evidence="2">KVB221</strain>
    </source>
</reference>
<evidence type="ECO:0000259" key="1">
    <source>
        <dbReference type="Pfam" id="PF03358"/>
    </source>
</evidence>
<accession>A0A936YNV8</accession>
<dbReference type="EMBL" id="JAEQNC010000003">
    <property type="protein sequence ID" value="MBL0371726.1"/>
    <property type="molecule type" value="Genomic_DNA"/>
</dbReference>
<dbReference type="PANTHER" id="PTHR30543">
    <property type="entry name" value="CHROMATE REDUCTASE"/>
    <property type="match status" value="1"/>
</dbReference>
<organism evidence="2 3">
    <name type="scientific">Rhizobium setariae</name>
    <dbReference type="NCBI Taxonomy" id="2801340"/>
    <lineage>
        <taxon>Bacteria</taxon>
        <taxon>Pseudomonadati</taxon>
        <taxon>Pseudomonadota</taxon>
        <taxon>Alphaproteobacteria</taxon>
        <taxon>Hyphomicrobiales</taxon>
        <taxon>Rhizobiaceae</taxon>
        <taxon>Rhizobium/Agrobacterium group</taxon>
        <taxon>Rhizobium</taxon>
    </lineage>
</organism>
<sequence length="205" mass="22321">MVGSRTTRYSRIREDVVTIATARIYAISGSLRQRSTNSALLRALAEVSPECMAIEICDCIGDLPIFNPDLEGDLTPASVAHFANKVRAADALIIACPEYAHGIPGGLKNALDWLVSRDEIPHKPVMLARASNRSDYAHTALREVLNTMSVALTPKTTISIHLLGKPSPEIAGILDAPDTKACMRRGLVEFTDWIKACRLRTGARE</sequence>
<dbReference type="Proteomes" id="UP000633219">
    <property type="component" value="Unassembled WGS sequence"/>
</dbReference>
<dbReference type="InterPro" id="IPR050712">
    <property type="entry name" value="NAD(P)H-dep_reductase"/>
</dbReference>
<dbReference type="Gene3D" id="3.40.50.360">
    <property type="match status" value="1"/>
</dbReference>
<dbReference type="AlphaFoldDB" id="A0A936YNV8"/>
<dbReference type="PANTHER" id="PTHR30543:SF21">
    <property type="entry name" value="NAD(P)H-DEPENDENT FMN REDUCTASE LOT6"/>
    <property type="match status" value="1"/>
</dbReference>
<name>A0A936YNV8_9HYPH</name>
<dbReference type="InterPro" id="IPR029039">
    <property type="entry name" value="Flavoprotein-like_sf"/>
</dbReference>
<feature type="domain" description="NADPH-dependent FMN reductase-like" evidence="1">
    <location>
        <begin position="23"/>
        <end position="159"/>
    </location>
</feature>
<evidence type="ECO:0000313" key="2">
    <source>
        <dbReference type="EMBL" id="MBL0371726.1"/>
    </source>
</evidence>
<dbReference type="GO" id="GO:0010181">
    <property type="term" value="F:FMN binding"/>
    <property type="evidence" value="ECO:0007669"/>
    <property type="project" value="TreeGrafter"/>
</dbReference>
<gene>
    <name evidence="2" type="ORF">JJB09_06770</name>
</gene>
<keyword evidence="3" id="KW-1185">Reference proteome</keyword>
<comment type="caution">
    <text evidence="2">The sequence shown here is derived from an EMBL/GenBank/DDBJ whole genome shotgun (WGS) entry which is preliminary data.</text>
</comment>
<protein>
    <submittedName>
        <fullName evidence="2">NAD(P)H-dependent oxidoreductase</fullName>
    </submittedName>
</protein>